<evidence type="ECO:0000259" key="16">
    <source>
        <dbReference type="PROSITE" id="PS51987"/>
    </source>
</evidence>
<dbReference type="InterPro" id="IPR027303">
    <property type="entry name" value="Gln_synth_gly_rich_site"/>
</dbReference>
<keyword evidence="6 10" id="KW-0547">Nucleotide-binding</keyword>
<dbReference type="OrthoDB" id="9807095at2"/>
<feature type="binding site" evidence="11">
    <location>
        <position position="129"/>
    </location>
    <ligand>
        <name>Mg(2+)</name>
        <dbReference type="ChEBI" id="CHEBI:18420"/>
        <label>1</label>
    </ligand>
</feature>
<feature type="binding site" evidence="10">
    <location>
        <position position="207"/>
    </location>
    <ligand>
        <name>ATP</name>
        <dbReference type="ChEBI" id="CHEBI:30616"/>
    </ligand>
</feature>
<protein>
    <recommendedName>
        <fullName evidence="3">Glutamine synthetase</fullName>
    </recommendedName>
    <alternativeName>
        <fullName evidence="8">Glutamate--ammonia ligase</fullName>
    </alternativeName>
</protein>
<dbReference type="SUPFAM" id="SSF54368">
    <property type="entry name" value="Glutamine synthetase, N-terminal domain"/>
    <property type="match status" value="1"/>
</dbReference>
<evidence type="ECO:0000256" key="3">
    <source>
        <dbReference type="ARBA" id="ARBA00021364"/>
    </source>
</evidence>
<feature type="binding site" evidence="9">
    <location>
        <position position="321"/>
    </location>
    <ligand>
        <name>L-glutamate</name>
        <dbReference type="ChEBI" id="CHEBI:29985"/>
    </ligand>
</feature>
<keyword evidence="7 10" id="KW-0067">ATP-binding</keyword>
<dbReference type="InterPro" id="IPR008147">
    <property type="entry name" value="Gln_synt_N"/>
</dbReference>
<feature type="binding site" evidence="10">
    <location>
        <begin position="271"/>
        <end position="273"/>
    </location>
    <ligand>
        <name>ATP</name>
        <dbReference type="ChEBI" id="CHEBI:30616"/>
    </ligand>
</feature>
<evidence type="ECO:0000256" key="14">
    <source>
        <dbReference type="RuleBase" id="RU000384"/>
    </source>
</evidence>
<feature type="binding site" evidence="9">
    <location>
        <position position="360"/>
    </location>
    <ligand>
        <name>L-glutamate</name>
        <dbReference type="ChEBI" id="CHEBI:29985"/>
    </ligand>
</feature>
<dbReference type="RefSeq" id="WP_145370194.1">
    <property type="nucleotide sequence ID" value="NZ_CP036275.1"/>
</dbReference>
<feature type="binding site" evidence="9">
    <location>
        <position position="339"/>
    </location>
    <ligand>
        <name>L-glutamate</name>
        <dbReference type="ChEBI" id="CHEBI:29985"/>
    </ligand>
</feature>
<feature type="binding site" evidence="11">
    <location>
        <position position="269"/>
    </location>
    <ligand>
        <name>Mg(2+)</name>
        <dbReference type="ChEBI" id="CHEBI:18420"/>
        <label>1</label>
    </ligand>
</feature>
<feature type="binding site" evidence="9">
    <location>
        <begin position="264"/>
        <end position="265"/>
    </location>
    <ligand>
        <name>L-glutamate</name>
        <dbReference type="ChEBI" id="CHEBI:29985"/>
    </ligand>
</feature>
<dbReference type="NCBIfam" id="TIGR00653">
    <property type="entry name" value="GlnA"/>
    <property type="match status" value="1"/>
</dbReference>
<evidence type="ECO:0000256" key="8">
    <source>
        <dbReference type="ARBA" id="ARBA00030668"/>
    </source>
</evidence>
<dbReference type="InterPro" id="IPR014746">
    <property type="entry name" value="Gln_synth/guanido_kin_cat_dom"/>
</dbReference>
<evidence type="ECO:0000256" key="11">
    <source>
        <dbReference type="PIRSR" id="PIRSR604809-3"/>
    </source>
</evidence>
<dbReference type="Pfam" id="PF03951">
    <property type="entry name" value="Gln-synt_N"/>
    <property type="match status" value="1"/>
</dbReference>
<evidence type="ECO:0000313" key="17">
    <source>
        <dbReference type="EMBL" id="QDU38962.1"/>
    </source>
</evidence>
<dbReference type="GO" id="GO:0006542">
    <property type="term" value="P:glutamine biosynthetic process"/>
    <property type="evidence" value="ECO:0007669"/>
    <property type="project" value="InterPro"/>
</dbReference>
<keyword evidence="11" id="KW-0479">Metal-binding</keyword>
<evidence type="ECO:0000256" key="5">
    <source>
        <dbReference type="ARBA" id="ARBA00022598"/>
    </source>
</evidence>
<evidence type="ECO:0000313" key="18">
    <source>
        <dbReference type="Proteomes" id="UP000320496"/>
    </source>
</evidence>
<accession>A0A517Z900</accession>
<dbReference type="Pfam" id="PF00120">
    <property type="entry name" value="Gln-synt_C"/>
    <property type="match status" value="1"/>
</dbReference>
<dbReference type="Proteomes" id="UP000320496">
    <property type="component" value="Chromosome"/>
</dbReference>
<dbReference type="EMBL" id="CP036275">
    <property type="protein sequence ID" value="QDU38962.1"/>
    <property type="molecule type" value="Genomic_DNA"/>
</dbReference>
<dbReference type="Gene3D" id="3.10.20.70">
    <property type="entry name" value="Glutamine synthetase, N-terminal domain"/>
    <property type="match status" value="1"/>
</dbReference>
<name>A0A517Z900_9PLAN</name>
<dbReference type="SUPFAM" id="SSF55931">
    <property type="entry name" value="Glutamine synthetase/guanido kinase"/>
    <property type="match status" value="1"/>
</dbReference>
<dbReference type="InterPro" id="IPR004809">
    <property type="entry name" value="Gln_synth_I"/>
</dbReference>
<feature type="domain" description="GS beta-grasp" evidence="15">
    <location>
        <begin position="13"/>
        <end position="96"/>
    </location>
</feature>
<dbReference type="GO" id="GO:0005737">
    <property type="term" value="C:cytoplasm"/>
    <property type="evidence" value="ECO:0007669"/>
    <property type="project" value="UniProtKB-SubCell"/>
</dbReference>
<dbReference type="SMART" id="SM01230">
    <property type="entry name" value="Gln-synt_C"/>
    <property type="match status" value="1"/>
</dbReference>
<evidence type="ECO:0000256" key="9">
    <source>
        <dbReference type="PIRSR" id="PIRSR604809-1"/>
    </source>
</evidence>
<comment type="cofactor">
    <cofactor evidence="11">
        <name>Mg(2+)</name>
        <dbReference type="ChEBI" id="CHEBI:18420"/>
    </cofactor>
    <text evidence="11">Binds 2 Mg(2+) ions per subunit.</text>
</comment>
<keyword evidence="12" id="KW-0597">Phosphoprotein</keyword>
<feature type="binding site" evidence="11">
    <location>
        <position position="358"/>
    </location>
    <ligand>
        <name>Mg(2+)</name>
        <dbReference type="ChEBI" id="CHEBI:18420"/>
        <label>1</label>
    </ligand>
</feature>
<dbReference type="InterPro" id="IPR036651">
    <property type="entry name" value="Gln_synt_N_sf"/>
</dbReference>
<evidence type="ECO:0000256" key="7">
    <source>
        <dbReference type="ARBA" id="ARBA00022840"/>
    </source>
</evidence>
<evidence type="ECO:0000259" key="15">
    <source>
        <dbReference type="PROSITE" id="PS51986"/>
    </source>
</evidence>
<feature type="binding site" evidence="10">
    <location>
        <position position="339"/>
    </location>
    <ligand>
        <name>ATP</name>
        <dbReference type="ChEBI" id="CHEBI:30616"/>
    </ligand>
</feature>
<dbReference type="GO" id="GO:0019740">
    <property type="term" value="P:nitrogen utilization"/>
    <property type="evidence" value="ECO:0007669"/>
    <property type="project" value="TreeGrafter"/>
</dbReference>
<dbReference type="PROSITE" id="PS00181">
    <property type="entry name" value="GLNA_ATP"/>
    <property type="match status" value="1"/>
</dbReference>
<organism evidence="17 18">
    <name type="scientific">Maioricimonas rarisocia</name>
    <dbReference type="NCBI Taxonomy" id="2528026"/>
    <lineage>
        <taxon>Bacteria</taxon>
        <taxon>Pseudomonadati</taxon>
        <taxon>Planctomycetota</taxon>
        <taxon>Planctomycetia</taxon>
        <taxon>Planctomycetales</taxon>
        <taxon>Planctomycetaceae</taxon>
        <taxon>Maioricimonas</taxon>
    </lineage>
</organism>
<keyword evidence="11" id="KW-0460">Magnesium</keyword>
<feature type="modified residue" description="O-AMP-tyrosine" evidence="12">
    <location>
        <position position="398"/>
    </location>
</feature>
<feature type="binding site" evidence="11">
    <location>
        <position position="131"/>
    </location>
    <ligand>
        <name>Mg(2+)</name>
        <dbReference type="ChEBI" id="CHEBI:18420"/>
        <label>1</label>
    </ligand>
</feature>
<evidence type="ECO:0000256" key="2">
    <source>
        <dbReference type="ARBA" id="ARBA00009897"/>
    </source>
</evidence>
<gene>
    <name evidence="17" type="primary">glnA_2</name>
    <name evidence="17" type="ORF">Mal4_32940</name>
</gene>
<dbReference type="PANTHER" id="PTHR43407:SF1">
    <property type="entry name" value="LENGSIN"/>
    <property type="match status" value="1"/>
</dbReference>
<dbReference type="PROSITE" id="PS51986">
    <property type="entry name" value="GS_BETA_GRASP"/>
    <property type="match status" value="1"/>
</dbReference>
<comment type="similarity">
    <text evidence="2 13 14">Belongs to the glutamine synthetase family.</text>
</comment>
<feature type="binding site" evidence="11">
    <location>
        <position position="220"/>
    </location>
    <ligand>
        <name>Mg(2+)</name>
        <dbReference type="ChEBI" id="CHEBI:18420"/>
        <label>1</label>
    </ligand>
</feature>
<evidence type="ECO:0000256" key="6">
    <source>
        <dbReference type="ARBA" id="ARBA00022741"/>
    </source>
</evidence>
<dbReference type="AlphaFoldDB" id="A0A517Z900"/>
<comment type="subcellular location">
    <subcellularLocation>
        <location evidence="1">Cytoplasm</location>
    </subcellularLocation>
</comment>
<keyword evidence="4" id="KW-0963">Cytoplasm</keyword>
<evidence type="ECO:0000256" key="10">
    <source>
        <dbReference type="PIRSR" id="PIRSR604809-2"/>
    </source>
</evidence>
<evidence type="ECO:0000256" key="13">
    <source>
        <dbReference type="PROSITE-ProRule" id="PRU01330"/>
    </source>
</evidence>
<proteinExistence type="inferred from homology"/>
<keyword evidence="5 17" id="KW-0436">Ligase</keyword>
<dbReference type="GO" id="GO:0016020">
    <property type="term" value="C:membrane"/>
    <property type="evidence" value="ECO:0007669"/>
    <property type="project" value="TreeGrafter"/>
</dbReference>
<feature type="binding site" evidence="9">
    <location>
        <position position="327"/>
    </location>
    <ligand>
        <name>L-glutamate</name>
        <dbReference type="ChEBI" id="CHEBI:29985"/>
    </ligand>
</feature>
<feature type="binding site" evidence="11">
    <location>
        <position position="212"/>
    </location>
    <ligand>
        <name>Mg(2+)</name>
        <dbReference type="ChEBI" id="CHEBI:18420"/>
        <label>1</label>
    </ligand>
</feature>
<dbReference type="Gene3D" id="3.30.590.10">
    <property type="entry name" value="Glutamine synthetase/guanido kinase, catalytic domain"/>
    <property type="match status" value="1"/>
</dbReference>
<dbReference type="KEGG" id="mri:Mal4_32940"/>
<keyword evidence="18" id="KW-1185">Reference proteome</keyword>
<feature type="domain" description="GS catalytic" evidence="16">
    <location>
        <begin position="104"/>
        <end position="470"/>
    </location>
</feature>
<dbReference type="GO" id="GO:0005524">
    <property type="term" value="F:ATP binding"/>
    <property type="evidence" value="ECO:0007669"/>
    <property type="project" value="UniProtKB-KW"/>
</dbReference>
<dbReference type="GO" id="GO:0004356">
    <property type="term" value="F:glutamine synthetase activity"/>
    <property type="evidence" value="ECO:0007669"/>
    <property type="project" value="InterPro"/>
</dbReference>
<evidence type="ECO:0000256" key="1">
    <source>
        <dbReference type="ARBA" id="ARBA00004496"/>
    </source>
</evidence>
<dbReference type="InterPro" id="IPR008146">
    <property type="entry name" value="Gln_synth_cat_dom"/>
</dbReference>
<reference evidence="17 18" key="1">
    <citation type="submission" date="2019-02" db="EMBL/GenBank/DDBJ databases">
        <title>Deep-cultivation of Planctomycetes and their phenomic and genomic characterization uncovers novel biology.</title>
        <authorList>
            <person name="Wiegand S."/>
            <person name="Jogler M."/>
            <person name="Boedeker C."/>
            <person name="Pinto D."/>
            <person name="Vollmers J."/>
            <person name="Rivas-Marin E."/>
            <person name="Kohn T."/>
            <person name="Peeters S.H."/>
            <person name="Heuer A."/>
            <person name="Rast P."/>
            <person name="Oberbeckmann S."/>
            <person name="Bunk B."/>
            <person name="Jeske O."/>
            <person name="Meyerdierks A."/>
            <person name="Storesund J.E."/>
            <person name="Kallscheuer N."/>
            <person name="Luecker S."/>
            <person name="Lage O.M."/>
            <person name="Pohl T."/>
            <person name="Merkel B.J."/>
            <person name="Hornburger P."/>
            <person name="Mueller R.-W."/>
            <person name="Bruemmer F."/>
            <person name="Labrenz M."/>
            <person name="Spormann A.M."/>
            <person name="Op den Camp H."/>
            <person name="Overmann J."/>
            <person name="Amann R."/>
            <person name="Jetten M.S.M."/>
            <person name="Mascher T."/>
            <person name="Medema M.H."/>
            <person name="Devos D.P."/>
            <person name="Kaster A.-K."/>
            <person name="Ovreas L."/>
            <person name="Rohde M."/>
            <person name="Galperin M.Y."/>
            <person name="Jogler C."/>
        </authorList>
    </citation>
    <scope>NUCLEOTIDE SEQUENCE [LARGE SCALE GENOMIC DNA]</scope>
    <source>
        <strain evidence="17 18">Mal4</strain>
    </source>
</reference>
<sequence>MTPKEVLALCRREEIKAVDLRFMDFPGTQKHFTIPVKALTEESFEDGFGFDASSMRGWQAINESDMLVVPQPETAMVDPFMKNTLAMTCNIQDPITREAYAKDPRNVARKAEAYMASTGIADIANFGPEAEFFIFDRVWFDQNEHEAYYHVDSAEGQWNRGKTPDGHSGGFQIRHKEGYFPMPPSDTLQDLRTDIMLTLQDCGVNIEGQHHEVATGGQCEVDMRYGSLLTTADNLLRYKYIVKNVAARHGKAATFMPKPLWNDNGSGLHLHFSLWKNEETLFAGSGYGGLSELAIYAMGGILRHAPALFAFCCPTTNSYKRFIPGFEAPINLTYSFRNRSAAIRIPVHNSSPASKRFEFRCPDASCNPYLAMSAVLMAALDGIQNRIDPGMPLDKDIYDLSAEELDVFPKVPESLDVSLQALREDHDFLLRGDVFTEDVIDTWIWFKQTHEVQALRERPHPWEFAMYFDA</sequence>
<dbReference type="PANTHER" id="PTHR43407">
    <property type="entry name" value="GLUTAMINE SYNTHETASE"/>
    <property type="match status" value="1"/>
</dbReference>
<dbReference type="GO" id="GO:0046872">
    <property type="term" value="F:metal ion binding"/>
    <property type="evidence" value="ECO:0007669"/>
    <property type="project" value="UniProtKB-KW"/>
</dbReference>
<evidence type="ECO:0000256" key="12">
    <source>
        <dbReference type="PIRSR" id="PIRSR604809-50"/>
    </source>
</evidence>
<dbReference type="PROSITE" id="PS51987">
    <property type="entry name" value="GS_CATALYTIC"/>
    <property type="match status" value="1"/>
</dbReference>
<evidence type="ECO:0000256" key="4">
    <source>
        <dbReference type="ARBA" id="ARBA00022490"/>
    </source>
</evidence>